<dbReference type="InParanoid" id="A0A251VBA2"/>
<dbReference type="EMBL" id="CM007892">
    <property type="protein sequence ID" value="OTG31921.1"/>
    <property type="molecule type" value="Genomic_DNA"/>
</dbReference>
<protein>
    <submittedName>
        <fullName evidence="2">Uncharacterized protein</fullName>
    </submittedName>
</protein>
<dbReference type="AlphaFoldDB" id="A0A251VBA2"/>
<reference evidence="1" key="3">
    <citation type="submission" date="2020-06" db="EMBL/GenBank/DDBJ databases">
        <title>Helianthus annuus Genome sequencing and assembly Release 2.</title>
        <authorList>
            <person name="Gouzy J."/>
            <person name="Langlade N."/>
            <person name="Munos S."/>
        </authorList>
    </citation>
    <scope>NUCLEOTIDE SEQUENCE</scope>
    <source>
        <tissue evidence="1">Leaves</tissue>
    </source>
</reference>
<organism evidence="2 3">
    <name type="scientific">Helianthus annuus</name>
    <name type="common">Common sunflower</name>
    <dbReference type="NCBI Taxonomy" id="4232"/>
    <lineage>
        <taxon>Eukaryota</taxon>
        <taxon>Viridiplantae</taxon>
        <taxon>Streptophyta</taxon>
        <taxon>Embryophyta</taxon>
        <taxon>Tracheophyta</taxon>
        <taxon>Spermatophyta</taxon>
        <taxon>Magnoliopsida</taxon>
        <taxon>eudicotyledons</taxon>
        <taxon>Gunneridae</taxon>
        <taxon>Pentapetalae</taxon>
        <taxon>asterids</taxon>
        <taxon>campanulids</taxon>
        <taxon>Asterales</taxon>
        <taxon>Asteraceae</taxon>
        <taxon>Asteroideae</taxon>
        <taxon>Heliantheae alliance</taxon>
        <taxon>Heliantheae</taxon>
        <taxon>Helianthus</taxon>
    </lineage>
</organism>
<proteinExistence type="predicted"/>
<reference evidence="2" key="2">
    <citation type="submission" date="2017-02" db="EMBL/GenBank/DDBJ databases">
        <title>Sunflower complete genome.</title>
        <authorList>
            <person name="Langlade N."/>
            <person name="Munos S."/>
        </authorList>
    </citation>
    <scope>NUCLEOTIDE SEQUENCE [LARGE SCALE GENOMIC DNA]</scope>
    <source>
        <tissue evidence="2">Leaves</tissue>
    </source>
</reference>
<name>A0A251VBA2_HELAN</name>
<sequence>MGTSRILTKHARKYNTDASLDSSPCKKDVSNTKQASSYWGMAIVTHQGRWICLEVERFSEKLNQI</sequence>
<dbReference type="Proteomes" id="UP000215914">
    <property type="component" value="Chromosome 3"/>
</dbReference>
<keyword evidence="3" id="KW-1185">Reference proteome</keyword>
<evidence type="ECO:0000313" key="3">
    <source>
        <dbReference type="Proteomes" id="UP000215914"/>
    </source>
</evidence>
<accession>A0A251VBA2</accession>
<evidence type="ECO:0000313" key="2">
    <source>
        <dbReference type="EMBL" id="OTG31921.1"/>
    </source>
</evidence>
<reference evidence="1 3" key="1">
    <citation type="journal article" date="2017" name="Nature">
        <title>The sunflower genome provides insights into oil metabolism, flowering and Asterid evolution.</title>
        <authorList>
            <person name="Badouin H."/>
            <person name="Gouzy J."/>
            <person name="Grassa C.J."/>
            <person name="Murat F."/>
            <person name="Staton S.E."/>
            <person name="Cottret L."/>
            <person name="Lelandais-Briere C."/>
            <person name="Owens G.L."/>
            <person name="Carrere S."/>
            <person name="Mayjonade B."/>
            <person name="Legrand L."/>
            <person name="Gill N."/>
            <person name="Kane N.C."/>
            <person name="Bowers J.E."/>
            <person name="Hubner S."/>
            <person name="Bellec A."/>
            <person name="Berard A."/>
            <person name="Berges H."/>
            <person name="Blanchet N."/>
            <person name="Boniface M.C."/>
            <person name="Brunel D."/>
            <person name="Catrice O."/>
            <person name="Chaidir N."/>
            <person name="Claudel C."/>
            <person name="Donnadieu C."/>
            <person name="Faraut T."/>
            <person name="Fievet G."/>
            <person name="Helmstetter N."/>
            <person name="King M."/>
            <person name="Knapp S.J."/>
            <person name="Lai Z."/>
            <person name="Le Paslier M.C."/>
            <person name="Lippi Y."/>
            <person name="Lorenzon L."/>
            <person name="Mandel J.R."/>
            <person name="Marage G."/>
            <person name="Marchand G."/>
            <person name="Marquand E."/>
            <person name="Bret-Mestries E."/>
            <person name="Morien E."/>
            <person name="Nambeesan S."/>
            <person name="Nguyen T."/>
            <person name="Pegot-Espagnet P."/>
            <person name="Pouilly N."/>
            <person name="Raftis F."/>
            <person name="Sallet E."/>
            <person name="Schiex T."/>
            <person name="Thomas J."/>
            <person name="Vandecasteele C."/>
            <person name="Vares D."/>
            <person name="Vear F."/>
            <person name="Vautrin S."/>
            <person name="Crespi M."/>
            <person name="Mangin B."/>
            <person name="Burke J.M."/>
            <person name="Salse J."/>
            <person name="Munos S."/>
            <person name="Vincourt P."/>
            <person name="Rieseberg L.H."/>
            <person name="Langlade N.B."/>
        </authorList>
    </citation>
    <scope>NUCLEOTIDE SEQUENCE [LARGE SCALE GENOMIC DNA]</scope>
    <source>
        <strain evidence="3">cv. SF193</strain>
        <tissue evidence="1">Leaves</tissue>
    </source>
</reference>
<dbReference type="Gramene" id="mRNA:HanXRQr2_Chr03g0123401">
    <property type="protein sequence ID" value="mRNA:HanXRQr2_Chr03g0123401"/>
    <property type="gene ID" value="HanXRQr2_Chr03g0123401"/>
</dbReference>
<evidence type="ECO:0000313" key="1">
    <source>
        <dbReference type="EMBL" id="KAF5815467.1"/>
    </source>
</evidence>
<dbReference type="EMBL" id="MNCJ02000318">
    <property type="protein sequence ID" value="KAF5815467.1"/>
    <property type="molecule type" value="Genomic_DNA"/>
</dbReference>
<gene>
    <name evidence="2" type="ORF">HannXRQ_Chr03g0080991</name>
    <name evidence="1" type="ORF">HanXRQr2_Chr03g0123401</name>
</gene>